<evidence type="ECO:0000313" key="2">
    <source>
        <dbReference type="Proteomes" id="UP000634136"/>
    </source>
</evidence>
<dbReference type="EMBL" id="JAAIUW010000005">
    <property type="protein sequence ID" value="KAF7831892.1"/>
    <property type="molecule type" value="Genomic_DNA"/>
</dbReference>
<organism evidence="1 2">
    <name type="scientific">Senna tora</name>
    <dbReference type="NCBI Taxonomy" id="362788"/>
    <lineage>
        <taxon>Eukaryota</taxon>
        <taxon>Viridiplantae</taxon>
        <taxon>Streptophyta</taxon>
        <taxon>Embryophyta</taxon>
        <taxon>Tracheophyta</taxon>
        <taxon>Spermatophyta</taxon>
        <taxon>Magnoliopsida</taxon>
        <taxon>eudicotyledons</taxon>
        <taxon>Gunneridae</taxon>
        <taxon>Pentapetalae</taxon>
        <taxon>rosids</taxon>
        <taxon>fabids</taxon>
        <taxon>Fabales</taxon>
        <taxon>Fabaceae</taxon>
        <taxon>Caesalpinioideae</taxon>
        <taxon>Cassia clade</taxon>
        <taxon>Senna</taxon>
    </lineage>
</organism>
<dbReference type="Proteomes" id="UP000634136">
    <property type="component" value="Unassembled WGS sequence"/>
</dbReference>
<keyword evidence="2" id="KW-1185">Reference proteome</keyword>
<name>A0A834WT45_9FABA</name>
<gene>
    <name evidence="1" type="ORF">G2W53_014225</name>
</gene>
<dbReference type="AlphaFoldDB" id="A0A834WT45"/>
<protein>
    <submittedName>
        <fullName evidence="1">Uncharacterized protein</fullName>
    </submittedName>
</protein>
<proteinExistence type="predicted"/>
<sequence length="67" mass="7279">MGEWAMAASTRIGSGEVSTLNQIELRGKKTLNPHVLLQPPPPSASVATVTEFRDTIQENEQLCRADS</sequence>
<evidence type="ECO:0000313" key="1">
    <source>
        <dbReference type="EMBL" id="KAF7831892.1"/>
    </source>
</evidence>
<accession>A0A834WT45</accession>
<comment type="caution">
    <text evidence="1">The sequence shown here is derived from an EMBL/GenBank/DDBJ whole genome shotgun (WGS) entry which is preliminary data.</text>
</comment>
<reference evidence="1" key="1">
    <citation type="submission" date="2020-09" db="EMBL/GenBank/DDBJ databases">
        <title>Genome-Enabled Discovery of Anthraquinone Biosynthesis in Senna tora.</title>
        <authorList>
            <person name="Kang S.-H."/>
            <person name="Pandey R.P."/>
            <person name="Lee C.-M."/>
            <person name="Sim J.-S."/>
            <person name="Jeong J.-T."/>
            <person name="Choi B.-S."/>
            <person name="Jung M."/>
            <person name="Ginzburg D."/>
            <person name="Zhao K."/>
            <person name="Won S.Y."/>
            <person name="Oh T.-J."/>
            <person name="Yu Y."/>
            <person name="Kim N.-H."/>
            <person name="Lee O.R."/>
            <person name="Lee T.-H."/>
            <person name="Bashyal P."/>
            <person name="Kim T.-S."/>
            <person name="Lee W.-H."/>
            <person name="Kawkins C."/>
            <person name="Kim C.-K."/>
            <person name="Kim J.S."/>
            <person name="Ahn B.O."/>
            <person name="Rhee S.Y."/>
            <person name="Sohng J.K."/>
        </authorList>
    </citation>
    <scope>NUCLEOTIDE SEQUENCE</scope>
    <source>
        <tissue evidence="1">Leaf</tissue>
    </source>
</reference>